<dbReference type="SMART" id="SM00385">
    <property type="entry name" value="CYCLIN"/>
    <property type="match status" value="1"/>
</dbReference>
<dbReference type="GO" id="GO:0006357">
    <property type="term" value="P:regulation of transcription by RNA polymerase II"/>
    <property type="evidence" value="ECO:0007669"/>
    <property type="project" value="InterPro"/>
</dbReference>
<keyword evidence="1 2" id="KW-0195">Cyclin</keyword>
<name>A0A8B6CUS0_MYTGA</name>
<dbReference type="OrthoDB" id="25002at2759"/>
<evidence type="ECO:0000259" key="4">
    <source>
        <dbReference type="SMART" id="SM00385"/>
    </source>
</evidence>
<evidence type="ECO:0000256" key="2">
    <source>
        <dbReference type="RuleBase" id="RU000383"/>
    </source>
</evidence>
<feature type="domain" description="Cyclin-like" evidence="4">
    <location>
        <begin position="35"/>
        <end position="162"/>
    </location>
</feature>
<reference evidence="5" key="1">
    <citation type="submission" date="2018-11" db="EMBL/GenBank/DDBJ databases">
        <authorList>
            <person name="Alioto T."/>
            <person name="Alioto T."/>
        </authorList>
    </citation>
    <scope>NUCLEOTIDE SEQUENCE</scope>
</reference>
<dbReference type="AlphaFoldDB" id="A0A8B6CUS0"/>
<dbReference type="Pfam" id="PF00134">
    <property type="entry name" value="Cyclin_N"/>
    <property type="match status" value="1"/>
</dbReference>
<dbReference type="InterPro" id="IPR043198">
    <property type="entry name" value="Cyclin/Ssn8"/>
</dbReference>
<protein>
    <recommendedName>
        <fullName evidence="4">Cyclin-like domain-containing protein</fullName>
    </recommendedName>
</protein>
<accession>A0A8B6CUS0</accession>
<dbReference type="CDD" id="cd20530">
    <property type="entry name" value="CYCLIN_CCNK_rpt1"/>
    <property type="match status" value="1"/>
</dbReference>
<proteinExistence type="inferred from homology"/>
<comment type="caution">
    <text evidence="5">The sequence shown here is derived from an EMBL/GenBank/DDBJ whole genome shotgun (WGS) entry which is preliminary data.</text>
</comment>
<dbReference type="InterPro" id="IPR013763">
    <property type="entry name" value="Cyclin-like_dom"/>
</dbReference>
<evidence type="ECO:0000256" key="1">
    <source>
        <dbReference type="ARBA" id="ARBA00023127"/>
    </source>
</evidence>
<feature type="compositionally biased region" description="Low complexity" evidence="3">
    <location>
        <begin position="201"/>
        <end position="222"/>
    </location>
</feature>
<dbReference type="InterPro" id="IPR036915">
    <property type="entry name" value="Cyclin-like_sf"/>
</dbReference>
<dbReference type="GO" id="GO:0016538">
    <property type="term" value="F:cyclin-dependent protein serine/threonine kinase regulator activity"/>
    <property type="evidence" value="ECO:0007669"/>
    <property type="project" value="InterPro"/>
</dbReference>
<evidence type="ECO:0000256" key="3">
    <source>
        <dbReference type="SAM" id="MobiDB-lite"/>
    </source>
</evidence>
<organism evidence="5 6">
    <name type="scientific">Mytilus galloprovincialis</name>
    <name type="common">Mediterranean mussel</name>
    <dbReference type="NCBI Taxonomy" id="29158"/>
    <lineage>
        <taxon>Eukaryota</taxon>
        <taxon>Metazoa</taxon>
        <taxon>Spiralia</taxon>
        <taxon>Lophotrochozoa</taxon>
        <taxon>Mollusca</taxon>
        <taxon>Bivalvia</taxon>
        <taxon>Autobranchia</taxon>
        <taxon>Pteriomorphia</taxon>
        <taxon>Mytilida</taxon>
        <taxon>Mytiloidea</taxon>
        <taxon>Mytilidae</taxon>
        <taxon>Mytilinae</taxon>
        <taxon>Mytilus</taxon>
    </lineage>
</organism>
<keyword evidence="6" id="KW-1185">Reference proteome</keyword>
<sequence>MPCWYFDKKEIRNTPTHRDGIDPTTEARYRREGARFIIDAGTKMGLRYDTCATGVVYFHRFYLFHSFKDFHRYITAAGCLFLAGKVEETPKKCKDIVKITQSILSPQLFSVFSEDPKVRLKPQRSELAVHTRKPCIYCGESHSPNTCMKIVDQKARLEILKQKKACFNCLGNHRVTDCKSKGTCKQCGRKHHTSICLNKSQSSFSSNSNPNYNNNDNTPASSDQQDIAKTASAMHCTTYSQVLLKTAIATVHSNAQVSMDANILFDEGVQRSFITDSLAEQLELKPKGTEAISISGFGGGNESVRHLKTADIFVLTEDGSRTQLNY</sequence>
<comment type="similarity">
    <text evidence="2">Belongs to the cyclin family.</text>
</comment>
<dbReference type="Proteomes" id="UP000596742">
    <property type="component" value="Unassembled WGS sequence"/>
</dbReference>
<dbReference type="Gene3D" id="1.10.472.10">
    <property type="entry name" value="Cyclin-like"/>
    <property type="match status" value="1"/>
</dbReference>
<evidence type="ECO:0000313" key="6">
    <source>
        <dbReference type="Proteomes" id="UP000596742"/>
    </source>
</evidence>
<dbReference type="SUPFAM" id="SSF47954">
    <property type="entry name" value="Cyclin-like"/>
    <property type="match status" value="1"/>
</dbReference>
<dbReference type="PANTHER" id="PTHR10026">
    <property type="entry name" value="CYCLIN"/>
    <property type="match status" value="1"/>
</dbReference>
<evidence type="ECO:0000313" key="5">
    <source>
        <dbReference type="EMBL" id="VDI09716.1"/>
    </source>
</evidence>
<dbReference type="EMBL" id="UYJE01002323">
    <property type="protein sequence ID" value="VDI09716.1"/>
    <property type="molecule type" value="Genomic_DNA"/>
</dbReference>
<gene>
    <name evidence="5" type="ORF">MGAL_10B006069</name>
</gene>
<feature type="region of interest" description="Disordered" evidence="3">
    <location>
        <begin position="201"/>
        <end position="225"/>
    </location>
</feature>
<dbReference type="InterPro" id="IPR006671">
    <property type="entry name" value="Cyclin_N"/>
</dbReference>